<dbReference type="InterPro" id="IPR005543">
    <property type="entry name" value="PASTA_dom"/>
</dbReference>
<evidence type="ECO:0000256" key="1">
    <source>
        <dbReference type="SAM" id="MobiDB-lite"/>
    </source>
</evidence>
<organism evidence="3 4">
    <name type="scientific">Serinicoccus chungangensis</name>
    <dbReference type="NCBI Taxonomy" id="767452"/>
    <lineage>
        <taxon>Bacteria</taxon>
        <taxon>Bacillati</taxon>
        <taxon>Actinomycetota</taxon>
        <taxon>Actinomycetes</taxon>
        <taxon>Micrococcales</taxon>
        <taxon>Ornithinimicrobiaceae</taxon>
        <taxon>Serinicoccus</taxon>
    </lineage>
</organism>
<dbReference type="Gene3D" id="2.60.40.10">
    <property type="entry name" value="Immunoglobulins"/>
    <property type="match status" value="1"/>
</dbReference>
<name>A0A0W8IBW6_9MICO</name>
<dbReference type="Pfam" id="PF03793">
    <property type="entry name" value="PASTA"/>
    <property type="match status" value="1"/>
</dbReference>
<dbReference type="OrthoDB" id="134981at2"/>
<feature type="region of interest" description="Disordered" evidence="1">
    <location>
        <begin position="401"/>
        <end position="422"/>
    </location>
</feature>
<reference evidence="3 4" key="1">
    <citation type="submission" date="2015-12" db="EMBL/GenBank/DDBJ databases">
        <title>Serinicoccus chungangenesis strain CD08_5 genome sequencing and assembly.</title>
        <authorList>
            <person name="Chander A.M."/>
            <person name="Kaur G."/>
            <person name="Nair G.R."/>
            <person name="Dhawan D.K."/>
            <person name="Kochhar R.K."/>
            <person name="Mayilraj S."/>
            <person name="Bhadada S.K."/>
        </authorList>
    </citation>
    <scope>NUCLEOTIDE SEQUENCE [LARGE SCALE GENOMIC DNA]</scope>
    <source>
        <strain evidence="3 4">CD08_5</strain>
    </source>
</reference>
<evidence type="ECO:0000313" key="3">
    <source>
        <dbReference type="EMBL" id="KUG57443.1"/>
    </source>
</evidence>
<proteinExistence type="predicted"/>
<dbReference type="GO" id="GO:0005975">
    <property type="term" value="P:carbohydrate metabolic process"/>
    <property type="evidence" value="ECO:0007669"/>
    <property type="project" value="UniProtKB-ARBA"/>
</dbReference>
<keyword evidence="4" id="KW-1185">Reference proteome</keyword>
<evidence type="ECO:0000259" key="2">
    <source>
        <dbReference type="PROSITE" id="PS51178"/>
    </source>
</evidence>
<dbReference type="Pfam" id="PF20129">
    <property type="entry name" value="DUF6519"/>
    <property type="match status" value="2"/>
</dbReference>
<dbReference type="PROSITE" id="PS51178">
    <property type="entry name" value="PASTA"/>
    <property type="match status" value="1"/>
</dbReference>
<sequence>MKADLSRWTFDPTHGYRSVVMQQGRVLLDAEWNEQGSIAAHHDEVRTVDVVGPVGGPLPTDGGAGPFALVDVADGSTPVGVPWDRLGVTPGRYYVAGILAESTPDPENPAGAGAWPLADQPHLRTIGAGVAADPGLSEPTGGDGRWAAYLDVFDRMVSADEDPTLRESALGGPDTAVREQTVWQVRLEAIDAEVCSQVDAGPRVPREMAAGLREAARAADPCEISSGGGYTLLENQLYRVEIIEAGATPRYVWSRENGSVTAGLLGMTPSPEPGMDATLTVDRVGRDETLSIREGDLIEVTSADRQLRGLPGFLATAGPVVDLVMHVAWSGDAPTSVAALGETPVVRRWDGGPRALSTATQELEGGITVRFLADGEPAVGDYWLIPARTVRLGYGTPARQGTIDWPSDGGTPRPQPPAGTVHHRAPLGILERSSGAWTLDADCRTLFPPLTALTSIDLVGGDGQEAMPGDELDEPVRVVVRRGGVPVVGEPVRFTASGGGVTPGGGSPVVVATDTEGLAQVRWTLDPSGPTTQTLTAQRLDDVADGVDVPIVVTGRLSVAREVAWEAPCRDLADASTVQGGLDGLAGMPMARLLGGDGQRVRRPGAVVPELVRIVVDSPCGPVEATLEVRGSAGAVVQAVPDGTTPASGSFGPSAGQSISGTVDAAGVLALVWQPDLTPGSDQSESDTLRILLDDHAPIVVSAHLDVPGGRTGGLHVERIRVGGELDLQLGSLISPRQLTKGIDLTLDGEADPASVDDLPVGRLIVERPMGDDGFRQRFTIDGAMSVQGRRLRWAPSREAQALLGQWEEQLQTNPELGATAWFQVDGWLVVDLGNPEQHLNGHIDVKAGDGGPVMVLPTTDEVTGGRFEVWFSIGLRPRIPPIEDFTGRTLGFVRRRSEAAGWRIDVVEEDAPGVRGGTVLGTTPAAGEPLVPGEPVTVRVARGVS</sequence>
<evidence type="ECO:0000313" key="4">
    <source>
        <dbReference type="Proteomes" id="UP000054837"/>
    </source>
</evidence>
<protein>
    <recommendedName>
        <fullName evidence="2">PASTA domain-containing protein</fullName>
    </recommendedName>
</protein>
<dbReference type="SMART" id="SM00740">
    <property type="entry name" value="PASTA"/>
    <property type="match status" value="1"/>
</dbReference>
<gene>
    <name evidence="3" type="ORF">AVL62_13545</name>
</gene>
<dbReference type="Proteomes" id="UP000054837">
    <property type="component" value="Unassembled WGS sequence"/>
</dbReference>
<dbReference type="InterPro" id="IPR008964">
    <property type="entry name" value="Invasin/intimin_cell_adhesion"/>
</dbReference>
<dbReference type="Gene3D" id="3.30.10.20">
    <property type="match status" value="1"/>
</dbReference>
<feature type="domain" description="PASTA" evidence="2">
    <location>
        <begin position="877"/>
        <end position="943"/>
    </location>
</feature>
<dbReference type="RefSeq" id="WP_058890278.1">
    <property type="nucleotide sequence ID" value="NZ_LQBL01000005.1"/>
</dbReference>
<dbReference type="AlphaFoldDB" id="A0A0W8IBW6"/>
<dbReference type="STRING" id="767452.AVL62_13545"/>
<accession>A0A0W8IBW6</accession>
<dbReference type="InterPro" id="IPR013783">
    <property type="entry name" value="Ig-like_fold"/>
</dbReference>
<dbReference type="CDD" id="cd06577">
    <property type="entry name" value="PASTA_pknB"/>
    <property type="match status" value="1"/>
</dbReference>
<dbReference type="EMBL" id="LQBL01000005">
    <property type="protein sequence ID" value="KUG57443.1"/>
    <property type="molecule type" value="Genomic_DNA"/>
</dbReference>
<comment type="caution">
    <text evidence="3">The sequence shown here is derived from an EMBL/GenBank/DDBJ whole genome shotgun (WGS) entry which is preliminary data.</text>
</comment>
<dbReference type="InterPro" id="IPR045392">
    <property type="entry name" value="DUF6519"/>
</dbReference>
<dbReference type="SUPFAM" id="SSF49373">
    <property type="entry name" value="Invasin/intimin cell-adhesion fragments"/>
    <property type="match status" value="1"/>
</dbReference>